<reference evidence="1 2" key="2">
    <citation type="journal article" date="2022" name="Mol. Ecol. Resour.">
        <title>The genomes of chicory, endive, great burdock and yacon provide insights into Asteraceae paleo-polyploidization history and plant inulin production.</title>
        <authorList>
            <person name="Fan W."/>
            <person name="Wang S."/>
            <person name="Wang H."/>
            <person name="Wang A."/>
            <person name="Jiang F."/>
            <person name="Liu H."/>
            <person name="Zhao H."/>
            <person name="Xu D."/>
            <person name="Zhang Y."/>
        </authorList>
    </citation>
    <scope>NUCLEOTIDE SEQUENCE [LARGE SCALE GENOMIC DNA]</scope>
    <source>
        <strain evidence="2">cv. Niubang</strain>
    </source>
</reference>
<dbReference type="EMBL" id="CM042060">
    <property type="protein sequence ID" value="KAI3678347.1"/>
    <property type="molecule type" value="Genomic_DNA"/>
</dbReference>
<comment type="caution">
    <text evidence="1">The sequence shown here is derived from an EMBL/GenBank/DDBJ whole genome shotgun (WGS) entry which is preliminary data.</text>
</comment>
<keyword evidence="2" id="KW-1185">Reference proteome</keyword>
<evidence type="ECO:0000313" key="1">
    <source>
        <dbReference type="EMBL" id="KAI3678347.1"/>
    </source>
</evidence>
<gene>
    <name evidence="1" type="ORF">L6452_37635</name>
</gene>
<accession>A0ACB8Y3I2</accession>
<organism evidence="1 2">
    <name type="scientific">Arctium lappa</name>
    <name type="common">Greater burdock</name>
    <name type="synonym">Lappa major</name>
    <dbReference type="NCBI Taxonomy" id="4217"/>
    <lineage>
        <taxon>Eukaryota</taxon>
        <taxon>Viridiplantae</taxon>
        <taxon>Streptophyta</taxon>
        <taxon>Embryophyta</taxon>
        <taxon>Tracheophyta</taxon>
        <taxon>Spermatophyta</taxon>
        <taxon>Magnoliopsida</taxon>
        <taxon>eudicotyledons</taxon>
        <taxon>Gunneridae</taxon>
        <taxon>Pentapetalae</taxon>
        <taxon>asterids</taxon>
        <taxon>campanulids</taxon>
        <taxon>Asterales</taxon>
        <taxon>Asteraceae</taxon>
        <taxon>Carduoideae</taxon>
        <taxon>Cardueae</taxon>
        <taxon>Arctiinae</taxon>
        <taxon>Arctium</taxon>
    </lineage>
</organism>
<name>A0ACB8Y3I2_ARCLA</name>
<evidence type="ECO:0000313" key="2">
    <source>
        <dbReference type="Proteomes" id="UP001055879"/>
    </source>
</evidence>
<dbReference type="Proteomes" id="UP001055879">
    <property type="component" value="Linkage Group LG14"/>
</dbReference>
<reference evidence="2" key="1">
    <citation type="journal article" date="2022" name="Mol. Ecol. Resour.">
        <title>The genomes of chicory, endive, great burdock and yacon provide insights into Asteraceae palaeo-polyploidization history and plant inulin production.</title>
        <authorList>
            <person name="Fan W."/>
            <person name="Wang S."/>
            <person name="Wang H."/>
            <person name="Wang A."/>
            <person name="Jiang F."/>
            <person name="Liu H."/>
            <person name="Zhao H."/>
            <person name="Xu D."/>
            <person name="Zhang Y."/>
        </authorList>
    </citation>
    <scope>NUCLEOTIDE SEQUENCE [LARGE SCALE GENOMIC DNA]</scope>
    <source>
        <strain evidence="2">cv. Niubang</strain>
    </source>
</reference>
<sequence>MTERFFSRLLLVLSIATAFSDQSGCDNVVLDDTGNLHRSESPAVPESHSELPPVQSIYDVRIDGEDQSHQSSTNWLLELYQELEKQGVILP</sequence>
<protein>
    <submittedName>
        <fullName evidence="1">Uncharacterized protein</fullName>
    </submittedName>
</protein>
<proteinExistence type="predicted"/>